<keyword evidence="2" id="KW-1185">Reference proteome</keyword>
<evidence type="ECO:0000313" key="2">
    <source>
        <dbReference type="Proteomes" id="UP000814033"/>
    </source>
</evidence>
<reference evidence="1" key="2">
    <citation type="journal article" date="2022" name="New Phytol.">
        <title>Evolutionary transition to the ectomycorrhizal habit in the genomes of a hyperdiverse lineage of mushroom-forming fungi.</title>
        <authorList>
            <person name="Looney B."/>
            <person name="Miyauchi S."/>
            <person name="Morin E."/>
            <person name="Drula E."/>
            <person name="Courty P.E."/>
            <person name="Kohler A."/>
            <person name="Kuo A."/>
            <person name="LaButti K."/>
            <person name="Pangilinan J."/>
            <person name="Lipzen A."/>
            <person name="Riley R."/>
            <person name="Andreopoulos W."/>
            <person name="He G."/>
            <person name="Johnson J."/>
            <person name="Nolan M."/>
            <person name="Tritt A."/>
            <person name="Barry K.W."/>
            <person name="Grigoriev I.V."/>
            <person name="Nagy L.G."/>
            <person name="Hibbett D."/>
            <person name="Henrissat B."/>
            <person name="Matheny P.B."/>
            <person name="Labbe J."/>
            <person name="Martin F.M."/>
        </authorList>
    </citation>
    <scope>NUCLEOTIDE SEQUENCE</scope>
    <source>
        <strain evidence="1">FP105234-sp</strain>
    </source>
</reference>
<accession>A0ACB8RF47</accession>
<dbReference type="EMBL" id="MU276077">
    <property type="protein sequence ID" value="KAI0042233.1"/>
    <property type="molecule type" value="Genomic_DNA"/>
</dbReference>
<dbReference type="Proteomes" id="UP000814033">
    <property type="component" value="Unassembled WGS sequence"/>
</dbReference>
<proteinExistence type="predicted"/>
<comment type="caution">
    <text evidence="1">The sequence shown here is derived from an EMBL/GenBank/DDBJ whole genome shotgun (WGS) entry which is preliminary data.</text>
</comment>
<evidence type="ECO:0000313" key="1">
    <source>
        <dbReference type="EMBL" id="KAI0042233.1"/>
    </source>
</evidence>
<gene>
    <name evidence="1" type="ORF">FA95DRAFT_1610365</name>
</gene>
<name>A0ACB8RF47_9AGAM</name>
<reference evidence="1" key="1">
    <citation type="submission" date="2021-02" db="EMBL/GenBank/DDBJ databases">
        <authorList>
            <consortium name="DOE Joint Genome Institute"/>
            <person name="Ahrendt S."/>
            <person name="Looney B.P."/>
            <person name="Miyauchi S."/>
            <person name="Morin E."/>
            <person name="Drula E."/>
            <person name="Courty P.E."/>
            <person name="Chicoki N."/>
            <person name="Fauchery L."/>
            <person name="Kohler A."/>
            <person name="Kuo A."/>
            <person name="Labutti K."/>
            <person name="Pangilinan J."/>
            <person name="Lipzen A."/>
            <person name="Riley R."/>
            <person name="Andreopoulos W."/>
            <person name="He G."/>
            <person name="Johnson J."/>
            <person name="Barry K.W."/>
            <person name="Grigoriev I.V."/>
            <person name="Nagy L."/>
            <person name="Hibbett D."/>
            <person name="Henrissat B."/>
            <person name="Matheny P.B."/>
            <person name="Labbe J."/>
            <person name="Martin F."/>
        </authorList>
    </citation>
    <scope>NUCLEOTIDE SEQUENCE</scope>
    <source>
        <strain evidence="1">FP105234-sp</strain>
    </source>
</reference>
<protein>
    <submittedName>
        <fullName evidence="1">Uncharacterized protein</fullName>
    </submittedName>
</protein>
<sequence length="275" mass="30057">MPPRSIRAVAASGVDSSPSASLTSPRAPEAERRGEQEFEVPHWTSREGSVSHSHQGCQVGIAKSALLLAELETAFSAFGNPGQFRQCLHPALQVGLKRPSPSWSFVPCVDNGRDAPLSSQHDRLTIIRSSSTRQTLGFPIRIVLLARKEGIADVAEVLAALAIPSRIFEEEERPQSNEYAVVALVVSSGGAGLILIYSLASKESELRNEHQERVPAGTCCCRHEETSANYHESSARLVRTSAALLVEHDARRRREYSCAGPKDFLMRLHKQALED</sequence>
<organism evidence="1 2">
    <name type="scientific">Auriscalpium vulgare</name>
    <dbReference type="NCBI Taxonomy" id="40419"/>
    <lineage>
        <taxon>Eukaryota</taxon>
        <taxon>Fungi</taxon>
        <taxon>Dikarya</taxon>
        <taxon>Basidiomycota</taxon>
        <taxon>Agaricomycotina</taxon>
        <taxon>Agaricomycetes</taxon>
        <taxon>Russulales</taxon>
        <taxon>Auriscalpiaceae</taxon>
        <taxon>Auriscalpium</taxon>
    </lineage>
</organism>